<sequence>MADPLAPGAPVQDGFCEPAYGVRSLGDLVPAAAHALGSPLGPAPSGLLLPGAASYVIFLIDGLGARLLERHAHVAPYLSSLLAGSSPATAGVPSTTSTSLTSLGTGLTPGAHGLVGFTTRIPGTDELLNALIWDHDIEPTQWQPHTTAFSSLQAAGVRVTVVNKREFDGSGLTVAAHRGADYVGVDRVGERIAAVVAASRPDPRQPALTYVYDGDLDWTGHRWGVASSQWLQQLAMIDHEAEQLREALPADRRLVVVADHGMVDVPDGSRIDVSSDDELRSGVAIVGGEARFRHLYCTGGAVPDVVATWRERIGDRAEVLTRAEAIGRGWFGVVDPSVLPRIGDVIVACRGDFAVLSTDGFPYETRLIGMHGSLTPDEMLIPVLLD</sequence>
<gene>
    <name evidence="1" type="ORF">BJ993_000145</name>
</gene>
<dbReference type="EMBL" id="JACBZM010000001">
    <property type="protein sequence ID" value="NYI43065.1"/>
    <property type="molecule type" value="Genomic_DNA"/>
</dbReference>
<dbReference type="AlphaFoldDB" id="A0A7Z0CLS1"/>
<comment type="caution">
    <text evidence="1">The sequence shown here is derived from an EMBL/GenBank/DDBJ whole genome shotgun (WGS) entry which is preliminary data.</text>
</comment>
<dbReference type="PANTHER" id="PTHR10151">
    <property type="entry name" value="ECTONUCLEOTIDE PYROPHOSPHATASE/PHOSPHODIESTERASE"/>
    <property type="match status" value="1"/>
</dbReference>
<dbReference type="InterPro" id="IPR002591">
    <property type="entry name" value="Phosphodiest/P_Trfase"/>
</dbReference>
<dbReference type="RefSeq" id="WP_308645436.1">
    <property type="nucleotide sequence ID" value="NZ_JACBZM010000001.1"/>
</dbReference>
<dbReference type="SUPFAM" id="SSF53649">
    <property type="entry name" value="Alkaline phosphatase-like"/>
    <property type="match status" value="1"/>
</dbReference>
<evidence type="ECO:0000313" key="2">
    <source>
        <dbReference type="Proteomes" id="UP000562045"/>
    </source>
</evidence>
<organism evidence="1 2">
    <name type="scientific">Nocardioides aromaticivorans</name>
    <dbReference type="NCBI Taxonomy" id="200618"/>
    <lineage>
        <taxon>Bacteria</taxon>
        <taxon>Bacillati</taxon>
        <taxon>Actinomycetota</taxon>
        <taxon>Actinomycetes</taxon>
        <taxon>Propionibacteriales</taxon>
        <taxon>Nocardioidaceae</taxon>
        <taxon>Nocardioides</taxon>
    </lineage>
</organism>
<protein>
    <recommendedName>
        <fullName evidence="3">Alkaline phosphatase family protein</fullName>
    </recommendedName>
</protein>
<proteinExistence type="predicted"/>
<dbReference type="Gene3D" id="3.40.720.10">
    <property type="entry name" value="Alkaline Phosphatase, subunit A"/>
    <property type="match status" value="1"/>
</dbReference>
<dbReference type="InterPro" id="IPR017850">
    <property type="entry name" value="Alkaline_phosphatase_core_sf"/>
</dbReference>
<evidence type="ECO:0000313" key="1">
    <source>
        <dbReference type="EMBL" id="NYI43065.1"/>
    </source>
</evidence>
<dbReference type="GO" id="GO:0016787">
    <property type="term" value="F:hydrolase activity"/>
    <property type="evidence" value="ECO:0007669"/>
    <property type="project" value="UniProtKB-ARBA"/>
</dbReference>
<dbReference type="Proteomes" id="UP000562045">
    <property type="component" value="Unassembled WGS sequence"/>
</dbReference>
<reference evidence="1 2" key="1">
    <citation type="submission" date="2020-07" db="EMBL/GenBank/DDBJ databases">
        <title>Sequencing the genomes of 1000 actinobacteria strains.</title>
        <authorList>
            <person name="Klenk H.-P."/>
        </authorList>
    </citation>
    <scope>NUCLEOTIDE SEQUENCE [LARGE SCALE GENOMIC DNA]</scope>
    <source>
        <strain evidence="1 2">DSM 15131</strain>
    </source>
</reference>
<evidence type="ECO:0008006" key="3">
    <source>
        <dbReference type="Google" id="ProtNLM"/>
    </source>
</evidence>
<name>A0A7Z0CLS1_9ACTN</name>
<dbReference type="PANTHER" id="PTHR10151:SF120">
    <property type="entry name" value="BIS(5'-ADENOSYL)-TRIPHOSPHATASE"/>
    <property type="match status" value="1"/>
</dbReference>
<dbReference type="Pfam" id="PF01663">
    <property type="entry name" value="Phosphodiest"/>
    <property type="match status" value="1"/>
</dbReference>
<accession>A0A7Z0CLS1</accession>